<evidence type="ECO:0000313" key="2">
    <source>
        <dbReference type="Proteomes" id="UP000007800"/>
    </source>
</evidence>
<dbReference type="AlphaFoldDB" id="C5L7A5"/>
<evidence type="ECO:0000313" key="1">
    <source>
        <dbReference type="EMBL" id="EER07367.1"/>
    </source>
</evidence>
<dbReference type="GeneID" id="9060212"/>
<keyword evidence="2" id="KW-1185">Reference proteome</keyword>
<organism evidence="2">
    <name type="scientific">Perkinsus marinus (strain ATCC 50983 / TXsc)</name>
    <dbReference type="NCBI Taxonomy" id="423536"/>
    <lineage>
        <taxon>Eukaryota</taxon>
        <taxon>Sar</taxon>
        <taxon>Alveolata</taxon>
        <taxon>Perkinsozoa</taxon>
        <taxon>Perkinsea</taxon>
        <taxon>Perkinsida</taxon>
        <taxon>Perkinsidae</taxon>
        <taxon>Perkinsus</taxon>
    </lineage>
</organism>
<dbReference type="RefSeq" id="XP_002775551.1">
    <property type="nucleotide sequence ID" value="XM_002775505.1"/>
</dbReference>
<sequence>MATVDRTNDILTEEEHRYIFERQMQAQAAAKGMQGGGGAREVHCGACGSIFVSV</sequence>
<protein>
    <submittedName>
        <fullName evidence="1">Uncharacterized protein</fullName>
    </submittedName>
</protein>
<gene>
    <name evidence="1" type="ORF">Pmar_PMAR020532</name>
</gene>
<name>C5L7A5_PERM5</name>
<dbReference type="EMBL" id="GG679899">
    <property type="protein sequence ID" value="EER07367.1"/>
    <property type="molecule type" value="Genomic_DNA"/>
</dbReference>
<reference evidence="1 2" key="1">
    <citation type="submission" date="2008-07" db="EMBL/GenBank/DDBJ databases">
        <authorList>
            <person name="El-Sayed N."/>
            <person name="Caler E."/>
            <person name="Inman J."/>
            <person name="Amedeo P."/>
            <person name="Hass B."/>
            <person name="Wortman J."/>
        </authorList>
    </citation>
    <scope>NUCLEOTIDE SEQUENCE [LARGE SCALE GENOMIC DNA]</scope>
    <source>
        <strain evidence="2">ATCC 50983 / TXsc</strain>
    </source>
</reference>
<dbReference type="Proteomes" id="UP000007800">
    <property type="component" value="Unassembled WGS sequence"/>
</dbReference>
<dbReference type="InParanoid" id="C5L7A5"/>
<accession>C5L7A5</accession>
<proteinExistence type="predicted"/>